<dbReference type="EMBL" id="SRLO01000109">
    <property type="protein sequence ID" value="TNN74957.1"/>
    <property type="molecule type" value="Genomic_DNA"/>
</dbReference>
<evidence type="ECO:0000256" key="7">
    <source>
        <dbReference type="SAM" id="MobiDB-lite"/>
    </source>
</evidence>
<dbReference type="GO" id="GO:0005634">
    <property type="term" value="C:nucleus"/>
    <property type="evidence" value="ECO:0007669"/>
    <property type="project" value="UniProtKB-SubCell"/>
</dbReference>
<accession>A0A4Z2IAG8</accession>
<dbReference type="Gene3D" id="3.30.160.60">
    <property type="entry name" value="Classic Zinc Finger"/>
    <property type="match status" value="1"/>
</dbReference>
<feature type="region of interest" description="Disordered" evidence="7">
    <location>
        <begin position="80"/>
        <end position="117"/>
    </location>
</feature>
<dbReference type="Proteomes" id="UP000314294">
    <property type="component" value="Unassembled WGS sequence"/>
</dbReference>
<dbReference type="OrthoDB" id="434647at2759"/>
<sequence>MKRSSDASAVPRAPSAHMDPVQKAVLHHTLGLPPTTAKRRHVSCSVCRLRFNSQNQALAHYKGTKHAKKLKALDAPKSKIKGSAVTKETANQDVGKGANTPQVQDGAGGKGWCLPAR</sequence>
<dbReference type="GO" id="GO:0008270">
    <property type="term" value="F:zinc ion binding"/>
    <property type="evidence" value="ECO:0007669"/>
    <property type="project" value="UniProtKB-KW"/>
</dbReference>
<comment type="subcellular location">
    <subcellularLocation>
        <location evidence="1">Nucleus</location>
    </subcellularLocation>
</comment>
<keyword evidence="6" id="KW-0539">Nucleus</keyword>
<feature type="region of interest" description="Disordered" evidence="7">
    <location>
        <begin position="1"/>
        <end position="20"/>
    </location>
</feature>
<proteinExistence type="predicted"/>
<dbReference type="InterPro" id="IPR036236">
    <property type="entry name" value="Znf_C2H2_sf"/>
</dbReference>
<protein>
    <submittedName>
        <fullName evidence="9">Zinc finger protein 385D</fullName>
    </submittedName>
</protein>
<dbReference type="PROSITE" id="PS00028">
    <property type="entry name" value="ZINC_FINGER_C2H2_1"/>
    <property type="match status" value="1"/>
</dbReference>
<evidence type="ECO:0000256" key="1">
    <source>
        <dbReference type="ARBA" id="ARBA00004123"/>
    </source>
</evidence>
<name>A0A4Z2IAG8_9TELE</name>
<evidence type="ECO:0000313" key="10">
    <source>
        <dbReference type="Proteomes" id="UP000314294"/>
    </source>
</evidence>
<gene>
    <name evidence="9" type="primary">Znf385d_0</name>
    <name evidence="9" type="ORF">EYF80_014875</name>
</gene>
<evidence type="ECO:0000259" key="8">
    <source>
        <dbReference type="PROSITE" id="PS00028"/>
    </source>
</evidence>
<keyword evidence="4" id="KW-0863">Zinc-finger</keyword>
<evidence type="ECO:0000256" key="2">
    <source>
        <dbReference type="ARBA" id="ARBA00022723"/>
    </source>
</evidence>
<keyword evidence="10" id="KW-1185">Reference proteome</keyword>
<dbReference type="Pfam" id="PF12874">
    <property type="entry name" value="zf-met"/>
    <property type="match status" value="1"/>
</dbReference>
<feature type="domain" description="C2H2-type" evidence="8">
    <location>
        <begin position="44"/>
        <end position="66"/>
    </location>
</feature>
<evidence type="ECO:0000256" key="4">
    <source>
        <dbReference type="ARBA" id="ARBA00022771"/>
    </source>
</evidence>
<reference evidence="9 10" key="1">
    <citation type="submission" date="2019-03" db="EMBL/GenBank/DDBJ databases">
        <title>First draft genome of Liparis tanakae, snailfish: a comprehensive survey of snailfish specific genes.</title>
        <authorList>
            <person name="Kim W."/>
            <person name="Song I."/>
            <person name="Jeong J.-H."/>
            <person name="Kim D."/>
            <person name="Kim S."/>
            <person name="Ryu S."/>
            <person name="Song J.Y."/>
            <person name="Lee S.K."/>
        </authorList>
    </citation>
    <scope>NUCLEOTIDE SEQUENCE [LARGE SCALE GENOMIC DNA]</scope>
    <source>
        <tissue evidence="9">Muscle</tissue>
    </source>
</reference>
<keyword evidence="3" id="KW-0677">Repeat</keyword>
<evidence type="ECO:0000256" key="5">
    <source>
        <dbReference type="ARBA" id="ARBA00022833"/>
    </source>
</evidence>
<organism evidence="9 10">
    <name type="scientific">Liparis tanakae</name>
    <name type="common">Tanaka's snailfish</name>
    <dbReference type="NCBI Taxonomy" id="230148"/>
    <lineage>
        <taxon>Eukaryota</taxon>
        <taxon>Metazoa</taxon>
        <taxon>Chordata</taxon>
        <taxon>Craniata</taxon>
        <taxon>Vertebrata</taxon>
        <taxon>Euteleostomi</taxon>
        <taxon>Actinopterygii</taxon>
        <taxon>Neopterygii</taxon>
        <taxon>Teleostei</taxon>
        <taxon>Neoteleostei</taxon>
        <taxon>Acanthomorphata</taxon>
        <taxon>Eupercaria</taxon>
        <taxon>Perciformes</taxon>
        <taxon>Cottioidei</taxon>
        <taxon>Cottales</taxon>
        <taxon>Liparidae</taxon>
        <taxon>Liparis</taxon>
    </lineage>
</organism>
<keyword evidence="5" id="KW-0862">Zinc</keyword>
<keyword evidence="2" id="KW-0479">Metal-binding</keyword>
<evidence type="ECO:0000256" key="3">
    <source>
        <dbReference type="ARBA" id="ARBA00022737"/>
    </source>
</evidence>
<dbReference type="InterPro" id="IPR051845">
    <property type="entry name" value="Znf385"/>
</dbReference>
<comment type="caution">
    <text evidence="9">The sequence shown here is derived from an EMBL/GenBank/DDBJ whole genome shotgun (WGS) entry which is preliminary data.</text>
</comment>
<evidence type="ECO:0000256" key="6">
    <source>
        <dbReference type="ARBA" id="ARBA00023242"/>
    </source>
</evidence>
<dbReference type="PANTHER" id="PTHR23067:SF12">
    <property type="entry name" value="ZINC FINGER PROTEIN 385D"/>
    <property type="match status" value="1"/>
</dbReference>
<dbReference type="PANTHER" id="PTHR23067">
    <property type="entry name" value="DOUBLE-STRANDED RNA-BINDING ZINC FINGER PROTEIN"/>
    <property type="match status" value="1"/>
</dbReference>
<dbReference type="SUPFAM" id="SSF57667">
    <property type="entry name" value="beta-beta-alpha zinc fingers"/>
    <property type="match status" value="1"/>
</dbReference>
<dbReference type="InterPro" id="IPR013087">
    <property type="entry name" value="Znf_C2H2_type"/>
</dbReference>
<evidence type="ECO:0000313" key="9">
    <source>
        <dbReference type="EMBL" id="TNN74957.1"/>
    </source>
</evidence>
<dbReference type="AlphaFoldDB" id="A0A4Z2IAG8"/>